<sequence length="304" mass="32751">MATVAVYLVAQGSLVVSNSIQQWRIFEHLDDPVLVIEPIAVIPEAADQSQGTMKNRLGPLVATGPHGSTPPANVETIPAIGDSTTTLRPFTPPCDLLLEAELQHTRDRRQEAARHLRDAIVHYFRDNQGRSSASLAPSFRQWLSKANQPDNRPRGFQGGKAGQSDHPLTAVSSAAAATHRPPRSLQALWSLCSPHGKQPTTPQVAGEAEKMNANRPVPEGDQWETRVVAAFAWQKLLTDGKLPIRLLETILDSAQAAGVLSVRKVEAPKVEVADQGLSGAQYLDAAQDSDNDSTFTAGSWDGSI</sequence>
<name>A0A9W8DNU0_9FUNG</name>
<dbReference type="AlphaFoldDB" id="A0A9W8DNU0"/>
<gene>
    <name evidence="2" type="ORF">IWQ60_007526</name>
</gene>
<keyword evidence="3" id="KW-1185">Reference proteome</keyword>
<organism evidence="2 3">
    <name type="scientific">Tieghemiomyces parasiticus</name>
    <dbReference type="NCBI Taxonomy" id="78921"/>
    <lineage>
        <taxon>Eukaryota</taxon>
        <taxon>Fungi</taxon>
        <taxon>Fungi incertae sedis</taxon>
        <taxon>Zoopagomycota</taxon>
        <taxon>Kickxellomycotina</taxon>
        <taxon>Dimargaritomycetes</taxon>
        <taxon>Dimargaritales</taxon>
        <taxon>Dimargaritaceae</taxon>
        <taxon>Tieghemiomyces</taxon>
    </lineage>
</organism>
<comment type="caution">
    <text evidence="2">The sequence shown here is derived from an EMBL/GenBank/DDBJ whole genome shotgun (WGS) entry which is preliminary data.</text>
</comment>
<dbReference type="Proteomes" id="UP001150569">
    <property type="component" value="Unassembled WGS sequence"/>
</dbReference>
<feature type="region of interest" description="Disordered" evidence="1">
    <location>
        <begin position="145"/>
        <end position="179"/>
    </location>
</feature>
<proteinExistence type="predicted"/>
<evidence type="ECO:0000256" key="1">
    <source>
        <dbReference type="SAM" id="MobiDB-lite"/>
    </source>
</evidence>
<protein>
    <submittedName>
        <fullName evidence="2">Uncharacterized protein</fullName>
    </submittedName>
</protein>
<evidence type="ECO:0000313" key="3">
    <source>
        <dbReference type="Proteomes" id="UP001150569"/>
    </source>
</evidence>
<reference evidence="2" key="1">
    <citation type="submission" date="2022-07" db="EMBL/GenBank/DDBJ databases">
        <title>Phylogenomic reconstructions and comparative analyses of Kickxellomycotina fungi.</title>
        <authorList>
            <person name="Reynolds N.K."/>
            <person name="Stajich J.E."/>
            <person name="Barry K."/>
            <person name="Grigoriev I.V."/>
            <person name="Crous P."/>
            <person name="Smith M.E."/>
        </authorList>
    </citation>
    <scope>NUCLEOTIDE SEQUENCE</scope>
    <source>
        <strain evidence="2">RSA 861</strain>
    </source>
</reference>
<accession>A0A9W8DNU0</accession>
<evidence type="ECO:0000313" key="2">
    <source>
        <dbReference type="EMBL" id="KAJ1918325.1"/>
    </source>
</evidence>
<dbReference type="EMBL" id="JANBPT010000508">
    <property type="protein sequence ID" value="KAJ1918325.1"/>
    <property type="molecule type" value="Genomic_DNA"/>
</dbReference>